<dbReference type="InterPro" id="IPR004919">
    <property type="entry name" value="GmrSD_N"/>
</dbReference>
<proteinExistence type="predicted"/>
<dbReference type="PANTHER" id="PTHR37292">
    <property type="entry name" value="VNG6097C"/>
    <property type="match status" value="1"/>
</dbReference>
<dbReference type="Proteomes" id="UP000030428">
    <property type="component" value="Unassembled WGS sequence"/>
</dbReference>
<protein>
    <recommendedName>
        <fullName evidence="1">GmrSD restriction endonucleases N-terminal domain-containing protein</fullName>
    </recommendedName>
</protein>
<dbReference type="PANTHER" id="PTHR37292:SF2">
    <property type="entry name" value="DUF262 DOMAIN-CONTAINING PROTEIN"/>
    <property type="match status" value="1"/>
</dbReference>
<accession>A0A0A6PQ07</accession>
<evidence type="ECO:0000313" key="3">
    <source>
        <dbReference type="Proteomes" id="UP000030428"/>
    </source>
</evidence>
<comment type="caution">
    <text evidence="2">The sequence shown here is derived from an EMBL/GenBank/DDBJ whole genome shotgun (WGS) entry which is preliminary data.</text>
</comment>
<dbReference type="AlphaFoldDB" id="A0A0A6PQ07"/>
<name>A0A0A6PQ07_9GAMM</name>
<evidence type="ECO:0000313" key="2">
    <source>
        <dbReference type="EMBL" id="KHD05547.1"/>
    </source>
</evidence>
<organism evidence="2 3">
    <name type="scientific">Candidatus Thiomargarita nelsonii</name>
    <dbReference type="NCBI Taxonomy" id="1003181"/>
    <lineage>
        <taxon>Bacteria</taxon>
        <taxon>Pseudomonadati</taxon>
        <taxon>Pseudomonadota</taxon>
        <taxon>Gammaproteobacteria</taxon>
        <taxon>Thiotrichales</taxon>
        <taxon>Thiotrichaceae</taxon>
        <taxon>Thiomargarita</taxon>
    </lineage>
</organism>
<reference evidence="2 3" key="1">
    <citation type="journal article" date="2016" name="Front. Microbiol.">
        <title>Single-Cell (Meta-)Genomics of a Dimorphic Candidatus Thiomargarita nelsonii Reveals Genomic Plasticity.</title>
        <authorList>
            <person name="Flood B.E."/>
            <person name="Fliss P."/>
            <person name="Jones D.S."/>
            <person name="Dick G.J."/>
            <person name="Jain S."/>
            <person name="Kaster A.K."/>
            <person name="Winkel M."/>
            <person name="Mussmann M."/>
            <person name="Bailey J."/>
        </authorList>
    </citation>
    <scope>NUCLEOTIDE SEQUENCE [LARGE SCALE GENOMIC DNA]</scope>
    <source>
        <strain evidence="2">Hydrate Ridge</strain>
    </source>
</reference>
<sequence length="570" mass="66595">MKTLFKQVTYSLSKIIEEIDNGEIGLPDIQRPFVWRNAKVRDLFDSMYKGFPVGYLLFWASASEHQIGTNIKQKIPRVLIVDGQQRLTSLYAVLKGKQVVGNDYKSYSIHIAFRPRDAKFEVTSAAIHKDHEFIPDISPLLSGAVKRNRFGREFIEKLRRYRKSLSEAEEDKLYDAIDQLYEISNYSFTVLELSANLNDEMVSEIFVRINSQGKSLKQADFILTLMSVYWEEGRSQLEQFCRKARLPSTGEASPFNYFIKPLPEQLLRVSVGIGVRRARLEHMRALLRGKEEFERLKQGQAYALDLQNWHEFLKVLLRAGYRSENMITSKIALYYCYIMFLIGKRDYGVKPFDLRNTIARWFFMNSLSKRYSGSPETVMETDFVRLRKVKDAAGFIETLKRIINDTLTDDFWHITLPNELESSTARSPSFFAYYAALNLLDAQILFSKMKVSELLDPALKAKKSAIERHHLFPKNYLAKICIKKNNEVNQLANFALVEWSDNLRIKDKPPSEYFSEYAKRFSKAEIDKMRYWHALPDNFEQMDYPSFLLERRKLMAQIIRDGFHQLMSLN</sequence>
<dbReference type="EMBL" id="JSZA02000241">
    <property type="protein sequence ID" value="KHD05547.1"/>
    <property type="molecule type" value="Genomic_DNA"/>
</dbReference>
<evidence type="ECO:0000259" key="1">
    <source>
        <dbReference type="Pfam" id="PF03235"/>
    </source>
</evidence>
<keyword evidence="3" id="KW-1185">Reference proteome</keyword>
<gene>
    <name evidence="2" type="ORF">PN36_31135</name>
</gene>
<dbReference type="Pfam" id="PF03235">
    <property type="entry name" value="GmrSD_N"/>
    <property type="match status" value="1"/>
</dbReference>
<feature type="domain" description="GmrSD restriction endonucleases N-terminal" evidence="1">
    <location>
        <begin position="13"/>
        <end position="223"/>
    </location>
</feature>